<evidence type="ECO:0000313" key="2">
    <source>
        <dbReference type="EMBL" id="SBT14552.1"/>
    </source>
</evidence>
<name>A0A1C3JHN5_9VIBR</name>
<organism evidence="2 3">
    <name type="scientific">Vibrio celticus</name>
    <dbReference type="NCBI Taxonomy" id="446372"/>
    <lineage>
        <taxon>Bacteria</taxon>
        <taxon>Pseudomonadati</taxon>
        <taxon>Pseudomonadota</taxon>
        <taxon>Gammaproteobacteria</taxon>
        <taxon>Vibrionales</taxon>
        <taxon>Vibrionaceae</taxon>
        <taxon>Vibrio</taxon>
    </lineage>
</organism>
<gene>
    <name evidence="2" type="ORF">VCE7224_03316</name>
</gene>
<accession>A0A1C3JHN5</accession>
<feature type="domain" description="ABC-three component systems C-terminal" evidence="1">
    <location>
        <begin position="293"/>
        <end position="415"/>
    </location>
</feature>
<reference evidence="3" key="1">
    <citation type="submission" date="2016-06" db="EMBL/GenBank/DDBJ databases">
        <authorList>
            <person name="Rodrigo-Torres L."/>
            <person name="Arahal D.R."/>
        </authorList>
    </citation>
    <scope>NUCLEOTIDE SEQUENCE [LARGE SCALE GENOMIC DNA]</scope>
    <source>
        <strain evidence="3">CECT 7224</strain>
    </source>
</reference>
<dbReference type="Pfam" id="PF20283">
    <property type="entry name" value="CTD7"/>
    <property type="match status" value="1"/>
</dbReference>
<dbReference type="InterPro" id="IPR046913">
    <property type="entry name" value="ABC-3C_CTD7"/>
</dbReference>
<keyword evidence="3" id="KW-1185">Reference proteome</keyword>
<evidence type="ECO:0000259" key="1">
    <source>
        <dbReference type="Pfam" id="PF20283"/>
    </source>
</evidence>
<sequence>MEEDLHGESSSGSNVHSATGPALGYYYQSVYALTLLFDSTNDKAFVSVETWDDVELCDGASKELHQLKHSIDAEKKISVASREFWSTINVWVDFISKHSLSQGLFVLVTVADIKEDSPLKVLSDTSSDRSILVEEMRKEAKKVIDARKEVELDNKQRIKNSQKPNSLPYENKYKGCKSFLDMSNPDQVKLVNNITHKKGAFQIHEGRKEVEKVISKLYPEYIRMELAKLILSWWDREVIESLTGERARAIYAEELKQFIAEKAAILIDDGLTDDSDILNDIFPEPNLTPMLEKQLDLINATDSQKRRSAVTEMKARNQRRQWIERRLSLATKITQYDSRLVSEWKDLFEEVTEDIEQEAQKVEVGKKLLKWSHFEAHNEVPPIRYGWTNPDLVRGSYQILSAKKSVGWHPDYMERITDED</sequence>
<protein>
    <recommendedName>
        <fullName evidence="1">ABC-three component systems C-terminal domain-containing protein</fullName>
    </recommendedName>
</protein>
<dbReference type="EMBL" id="FLQZ01000073">
    <property type="protein sequence ID" value="SBT14552.1"/>
    <property type="molecule type" value="Genomic_DNA"/>
</dbReference>
<dbReference type="Proteomes" id="UP000092819">
    <property type="component" value="Unassembled WGS sequence"/>
</dbReference>
<dbReference type="AlphaFoldDB" id="A0A1C3JHN5"/>
<dbReference type="RefSeq" id="WP_065677092.1">
    <property type="nucleotide sequence ID" value="NZ_AP025464.1"/>
</dbReference>
<proteinExistence type="predicted"/>
<evidence type="ECO:0000313" key="3">
    <source>
        <dbReference type="Proteomes" id="UP000092819"/>
    </source>
</evidence>